<evidence type="ECO:0008006" key="4">
    <source>
        <dbReference type="Google" id="ProtNLM"/>
    </source>
</evidence>
<feature type="transmembrane region" description="Helical" evidence="1">
    <location>
        <begin position="61"/>
        <end position="85"/>
    </location>
</feature>
<name>A0ABX7CDL6_9FUSO</name>
<gene>
    <name evidence="2" type="ORF">I6I83_06270</name>
</gene>
<evidence type="ECO:0000313" key="3">
    <source>
        <dbReference type="Proteomes" id="UP000595375"/>
    </source>
</evidence>
<dbReference type="EMBL" id="CP068114">
    <property type="protein sequence ID" value="QQS86657.1"/>
    <property type="molecule type" value="Genomic_DNA"/>
</dbReference>
<evidence type="ECO:0000256" key="1">
    <source>
        <dbReference type="SAM" id="Phobius"/>
    </source>
</evidence>
<feature type="transmembrane region" description="Helical" evidence="1">
    <location>
        <begin position="12"/>
        <end position="41"/>
    </location>
</feature>
<organism evidence="2 3">
    <name type="scientific">Fusobacterium canifelinum</name>
    <dbReference type="NCBI Taxonomy" id="285729"/>
    <lineage>
        <taxon>Bacteria</taxon>
        <taxon>Fusobacteriati</taxon>
        <taxon>Fusobacteriota</taxon>
        <taxon>Fusobacteriia</taxon>
        <taxon>Fusobacteriales</taxon>
        <taxon>Fusobacteriaceae</taxon>
        <taxon>Fusobacterium</taxon>
    </lineage>
</organism>
<keyword evidence="3" id="KW-1185">Reference proteome</keyword>
<keyword evidence="1" id="KW-1133">Transmembrane helix</keyword>
<keyword evidence="1" id="KW-0812">Transmembrane</keyword>
<keyword evidence="1" id="KW-0472">Membrane</keyword>
<evidence type="ECO:0000313" key="2">
    <source>
        <dbReference type="EMBL" id="QQS86657.1"/>
    </source>
</evidence>
<dbReference type="RefSeq" id="WP_201626214.1">
    <property type="nucleotide sequence ID" value="NZ_CP068114.1"/>
</dbReference>
<protein>
    <recommendedName>
        <fullName evidence="4">DUF3137 domain-containing protein</fullName>
    </recommendedName>
</protein>
<reference evidence="2 3" key="1">
    <citation type="submission" date="2021-01" db="EMBL/GenBank/DDBJ databases">
        <title>FDA dAtabase for Regulatory Grade micrObial Sequences (FDA-ARGOS): Supporting development and validation of Infectious Disease Dx tests.</title>
        <authorList>
            <person name="Sproer C."/>
            <person name="Gronow S."/>
            <person name="Severitt S."/>
            <person name="Schroder I."/>
            <person name="Tallon L."/>
            <person name="Sadzewicz L."/>
            <person name="Zhao X."/>
            <person name="Boylan J."/>
            <person name="Ott S."/>
            <person name="Bowen H."/>
            <person name="Vavikolanu K."/>
            <person name="Mehta A."/>
            <person name="Aluvathingal J."/>
            <person name="Nadendla S."/>
            <person name="Lowell S."/>
            <person name="Myers T."/>
            <person name="Yan Y."/>
            <person name="Sichtig H."/>
        </authorList>
    </citation>
    <scope>NUCLEOTIDE SEQUENCE [LARGE SCALE GENOMIC DNA]</scope>
    <source>
        <strain evidence="2 3">FDAARGOS_1126</strain>
    </source>
</reference>
<dbReference type="Proteomes" id="UP000595375">
    <property type="component" value="Chromosome"/>
</dbReference>
<accession>A0ABX7CDL6</accession>
<sequence>MTLTYNFRYSRFIPGGILNILFLGLLWIISIFISMLVLYHIGIGSIFGSKGAIFWDNNSKLALILIFLLPVIFIIIFTIIGSILYRHLIDSKGVLNIFNNYAKLYYKGKEITLEKGNFSISYDRINFGRRGAGNFLHPVAHVYEIKIKNIKYRICESIQEGYELTTFWQRIKGVCPELSLSTAMNALIKLANTKNNEIKNEIFYIGSVQIIINVSTLDVFEDTDYFVDMENALAIKDVPFILCDIYESKDSNHLIGEVGLIDDEKNDKLPSIEELKKRVIVSGIELDEHINNIQFFKCS</sequence>
<proteinExistence type="predicted"/>